<dbReference type="HOGENOM" id="CLU_025996_0_5_9"/>
<dbReference type="GO" id="GO:0016740">
    <property type="term" value="F:transferase activity"/>
    <property type="evidence" value="ECO:0007669"/>
    <property type="project" value="UniProtKB-KW"/>
</dbReference>
<dbReference type="SUPFAM" id="SSF48452">
    <property type="entry name" value="TPR-like"/>
    <property type="match status" value="1"/>
</dbReference>
<dbReference type="Pfam" id="PF13181">
    <property type="entry name" value="TPR_8"/>
    <property type="match status" value="1"/>
</dbReference>
<feature type="domain" description="Glycosyltransferase 2-like" evidence="2">
    <location>
        <begin position="11"/>
        <end position="114"/>
    </location>
</feature>
<dbReference type="PROSITE" id="PS50005">
    <property type="entry name" value="TPR"/>
    <property type="match status" value="2"/>
</dbReference>
<dbReference type="RefSeq" id="WP_015327840.1">
    <property type="nucleotide sequence ID" value="NC_019978.1"/>
</dbReference>
<sequence>MYYSKERKITAIIPTYNSEKFIEETIYSILNQTKPLNEIIVVDDNSKDNTINIIKKFIRNYSQIKLHKLKCNQGSSQVRNIGMKIANNDWVLFMDHDDIAEPELLEKECQRLIELNNQNEEEFVLVHSAYQQIDEKGDLFANIHSWKQAEPKEILGYQFVRNRIISNSGVLLNKKLALEIGGYDLDLHYSQDWDLWLRLCQLGGFGYVDEPLVKLRRHSQNTSRKVEDFLNDEQVILNKYSINFIEEAINKRNLSDEINKIDFVSVLFRLNQLERAYQVIQEVINMAPNLTSGYFFLGLYFLKRSNLNQARQAFEKAIKLASENAAAINNLGCIMLLQNENKKAKILFEKSINILPNYIDANHNLEISIENKKINREELKFTWRELRSTLLNYSK</sequence>
<keyword evidence="1" id="KW-0802">TPR repeat</keyword>
<evidence type="ECO:0000313" key="4">
    <source>
        <dbReference type="Proteomes" id="UP000010880"/>
    </source>
</evidence>
<dbReference type="InterPro" id="IPR001173">
    <property type="entry name" value="Glyco_trans_2-like"/>
</dbReference>
<keyword evidence="4" id="KW-1185">Reference proteome</keyword>
<reference evidence="4" key="1">
    <citation type="submission" date="2012-02" db="EMBL/GenBank/DDBJ databases">
        <title>The complete genome of Halobacteroides halobius DSM 5150.</title>
        <authorList>
            <person name="Lucas S."/>
            <person name="Copeland A."/>
            <person name="Lapidus A."/>
            <person name="Glavina del Rio T."/>
            <person name="Dalin E."/>
            <person name="Tice H."/>
            <person name="Bruce D."/>
            <person name="Goodwin L."/>
            <person name="Pitluck S."/>
            <person name="Peters L."/>
            <person name="Mikhailova N."/>
            <person name="Gu W."/>
            <person name="Kyrpides N."/>
            <person name="Mavromatis K."/>
            <person name="Ivanova N."/>
            <person name="Brettin T."/>
            <person name="Detter J.C."/>
            <person name="Han C."/>
            <person name="Larimer F."/>
            <person name="Land M."/>
            <person name="Hauser L."/>
            <person name="Markowitz V."/>
            <person name="Cheng J.-F."/>
            <person name="Hugenholtz P."/>
            <person name="Woyke T."/>
            <person name="Wu D."/>
            <person name="Tindall B."/>
            <person name="Pomrenke H."/>
            <person name="Brambilla E."/>
            <person name="Klenk H.-P."/>
            <person name="Eisen J.A."/>
        </authorList>
    </citation>
    <scope>NUCLEOTIDE SEQUENCE [LARGE SCALE GENOMIC DNA]</scope>
    <source>
        <strain evidence="4">ATCC 35273 / DSM 5150 / MD-1</strain>
    </source>
</reference>
<dbReference type="InterPro" id="IPR050834">
    <property type="entry name" value="Glycosyltransf_2"/>
</dbReference>
<dbReference type="InterPro" id="IPR019734">
    <property type="entry name" value="TPR_rpt"/>
</dbReference>
<dbReference type="PANTHER" id="PTHR43685">
    <property type="entry name" value="GLYCOSYLTRANSFERASE"/>
    <property type="match status" value="1"/>
</dbReference>
<protein>
    <submittedName>
        <fullName evidence="3">Glycosyl transferase</fullName>
    </submittedName>
</protein>
<accession>L0KAT3</accession>
<dbReference type="STRING" id="748449.Halha_2250"/>
<dbReference type="KEGG" id="hhl:Halha_2250"/>
<dbReference type="eggNOG" id="COG1216">
    <property type="taxonomic scope" value="Bacteria"/>
</dbReference>
<dbReference type="AlphaFoldDB" id="L0KAT3"/>
<feature type="repeat" description="TPR" evidence="1">
    <location>
        <begin position="325"/>
        <end position="358"/>
    </location>
</feature>
<dbReference type="PANTHER" id="PTHR43685:SF2">
    <property type="entry name" value="GLYCOSYLTRANSFERASE 2-LIKE DOMAIN-CONTAINING PROTEIN"/>
    <property type="match status" value="1"/>
</dbReference>
<gene>
    <name evidence="3" type="ordered locus">Halha_2250</name>
</gene>
<dbReference type="Gene3D" id="1.25.40.10">
    <property type="entry name" value="Tetratricopeptide repeat domain"/>
    <property type="match status" value="1"/>
</dbReference>
<dbReference type="Pfam" id="PF00535">
    <property type="entry name" value="Glycos_transf_2"/>
    <property type="match status" value="1"/>
</dbReference>
<dbReference type="eggNOG" id="COG3063">
    <property type="taxonomic scope" value="Bacteria"/>
</dbReference>
<organism evidence="3 4">
    <name type="scientific">Halobacteroides halobius (strain ATCC 35273 / DSM 5150 / MD-1)</name>
    <dbReference type="NCBI Taxonomy" id="748449"/>
    <lineage>
        <taxon>Bacteria</taxon>
        <taxon>Bacillati</taxon>
        <taxon>Bacillota</taxon>
        <taxon>Clostridia</taxon>
        <taxon>Halanaerobiales</taxon>
        <taxon>Halobacteroidaceae</taxon>
        <taxon>Halobacteroides</taxon>
    </lineage>
</organism>
<dbReference type="InterPro" id="IPR011990">
    <property type="entry name" value="TPR-like_helical_dom_sf"/>
</dbReference>
<evidence type="ECO:0000313" key="3">
    <source>
        <dbReference type="EMBL" id="AGB42126.1"/>
    </source>
</evidence>
<dbReference type="EMBL" id="CP003359">
    <property type="protein sequence ID" value="AGB42126.1"/>
    <property type="molecule type" value="Genomic_DNA"/>
</dbReference>
<dbReference type="SMART" id="SM00028">
    <property type="entry name" value="TPR"/>
    <property type="match status" value="2"/>
</dbReference>
<proteinExistence type="predicted"/>
<evidence type="ECO:0000259" key="2">
    <source>
        <dbReference type="Pfam" id="PF00535"/>
    </source>
</evidence>
<dbReference type="OrthoDB" id="9785185at2"/>
<evidence type="ECO:0000256" key="1">
    <source>
        <dbReference type="PROSITE-ProRule" id="PRU00339"/>
    </source>
</evidence>
<dbReference type="Proteomes" id="UP000010880">
    <property type="component" value="Chromosome"/>
</dbReference>
<dbReference type="InterPro" id="IPR029044">
    <property type="entry name" value="Nucleotide-diphossugar_trans"/>
</dbReference>
<feature type="repeat" description="TPR" evidence="1">
    <location>
        <begin position="291"/>
        <end position="324"/>
    </location>
</feature>
<keyword evidence="3" id="KW-0808">Transferase</keyword>
<name>L0KAT3_HALHC</name>
<dbReference type="Gene3D" id="3.90.550.10">
    <property type="entry name" value="Spore Coat Polysaccharide Biosynthesis Protein SpsA, Chain A"/>
    <property type="match status" value="1"/>
</dbReference>
<dbReference type="SUPFAM" id="SSF53448">
    <property type="entry name" value="Nucleotide-diphospho-sugar transferases"/>
    <property type="match status" value="1"/>
</dbReference>